<dbReference type="STRING" id="1192034.CAP_7766"/>
<dbReference type="Pfam" id="PF00378">
    <property type="entry name" value="ECH_1"/>
    <property type="match status" value="1"/>
</dbReference>
<dbReference type="CDD" id="cd06558">
    <property type="entry name" value="crotonase-like"/>
    <property type="match status" value="1"/>
</dbReference>
<dbReference type="Proteomes" id="UP000019678">
    <property type="component" value="Unassembled WGS sequence"/>
</dbReference>
<dbReference type="AlphaFoldDB" id="A0A017SXW4"/>
<dbReference type="InterPro" id="IPR001753">
    <property type="entry name" value="Enoyl-CoA_hydra/iso"/>
</dbReference>
<protein>
    <submittedName>
        <fullName evidence="1">Benzoyl-CoA-dihydrodiol lyase (BoxC)</fullName>
    </submittedName>
</protein>
<dbReference type="RefSeq" id="WP_044248665.1">
    <property type="nucleotide sequence ID" value="NZ_ASRX01000071.1"/>
</dbReference>
<reference evidence="1 2" key="1">
    <citation type="submission" date="2013-05" db="EMBL/GenBank/DDBJ databases">
        <title>Genome assembly of Chondromyces apiculatus DSM 436.</title>
        <authorList>
            <person name="Sharma G."/>
            <person name="Khatri I."/>
            <person name="Kaur C."/>
            <person name="Mayilraj S."/>
            <person name="Subramanian S."/>
        </authorList>
    </citation>
    <scope>NUCLEOTIDE SEQUENCE [LARGE SCALE GENOMIC DNA]</scope>
    <source>
        <strain evidence="1 2">DSM 436</strain>
    </source>
</reference>
<dbReference type="GO" id="GO:0006635">
    <property type="term" value="P:fatty acid beta-oxidation"/>
    <property type="evidence" value="ECO:0007669"/>
    <property type="project" value="TreeGrafter"/>
</dbReference>
<evidence type="ECO:0000313" key="1">
    <source>
        <dbReference type="EMBL" id="EYF01813.1"/>
    </source>
</evidence>
<dbReference type="InterPro" id="IPR017633">
    <property type="entry name" value="Benz-CoA_dihydrodiol_lyase"/>
</dbReference>
<proteinExistence type="predicted"/>
<name>A0A017SXW4_9BACT</name>
<organism evidence="1 2">
    <name type="scientific">Chondromyces apiculatus DSM 436</name>
    <dbReference type="NCBI Taxonomy" id="1192034"/>
    <lineage>
        <taxon>Bacteria</taxon>
        <taxon>Pseudomonadati</taxon>
        <taxon>Myxococcota</taxon>
        <taxon>Polyangia</taxon>
        <taxon>Polyangiales</taxon>
        <taxon>Polyangiaceae</taxon>
        <taxon>Chondromyces</taxon>
    </lineage>
</organism>
<dbReference type="Gene3D" id="3.90.226.10">
    <property type="entry name" value="2-enoyl-CoA Hydratase, Chain A, domain 1"/>
    <property type="match status" value="2"/>
</dbReference>
<dbReference type="InterPro" id="IPR029045">
    <property type="entry name" value="ClpP/crotonase-like_dom_sf"/>
</dbReference>
<dbReference type="OrthoDB" id="7234377at2"/>
<dbReference type="SUPFAM" id="SSF52096">
    <property type="entry name" value="ClpP/crotonase"/>
    <property type="match status" value="2"/>
</dbReference>
<keyword evidence="2" id="KW-1185">Reference proteome</keyword>
<accession>A0A017SXW4</accession>
<dbReference type="PANTHER" id="PTHR11941:SF54">
    <property type="entry name" value="ENOYL-COA HYDRATASE, MITOCHONDRIAL"/>
    <property type="match status" value="1"/>
</dbReference>
<gene>
    <name evidence="1" type="ORF">CAP_7766</name>
</gene>
<keyword evidence="1" id="KW-0456">Lyase</keyword>
<dbReference type="NCBIfam" id="TIGR03222">
    <property type="entry name" value="benzo_boxC"/>
    <property type="match status" value="1"/>
</dbReference>
<comment type="caution">
    <text evidence="1">The sequence shown here is derived from an EMBL/GenBank/DDBJ whole genome shotgun (WGS) entry which is preliminary data.</text>
</comment>
<dbReference type="EMBL" id="ASRX01000071">
    <property type="protein sequence ID" value="EYF01813.1"/>
    <property type="molecule type" value="Genomic_DNA"/>
</dbReference>
<dbReference type="eggNOG" id="COG1024">
    <property type="taxonomic scope" value="Bacteria"/>
</dbReference>
<sequence>MSADAPRVDYRTEPSQYKHWKLSFDGPVATLGMDVVEDGGLREGYKLKLNSYDLGVDIELHDALQRIRFEHPEVRTVVVTSLKDRVFCSGANIFMLGTSSHPWKVNFCKFTNETRNGIEDSSRHSGLKFLAAVNGACAGGGYELALACDEIYLIDDRSSAVSLPEVPLLGVLPGTGGLTRVTDKRKVRHDRADIFCTTVEGIRGERAKQWKLVDEIAKPAQFKEVVKARATELAKQSDRPAEGKGVALPRLTRTESAEGIGYRYVQVAIDRARRTATFVVKAPEAAPATEIAAIEAEGAAWWPLAVARELDDAILTLRTNDLDLGTWVLKTEGNAAHVLAADAALVQHKDHWFVRETLGMLRRTLARLDVASRTLFALVEPGSCFAGTLAELAFAADRTYMSAGGGEDEPRITLSEANFGALPMVNGQSRLGRRFCEDEAQLKAAREAIGKALSPAEADALGLVTATPDELDWADEIRIALEERAAMSPDALTGMEANLRFAGVETMETRIFGRLSAWQNWIFIRPNAVGEKGALKVYGKGGKAQFDTTRV</sequence>
<evidence type="ECO:0000313" key="2">
    <source>
        <dbReference type="Proteomes" id="UP000019678"/>
    </source>
</evidence>
<dbReference type="GO" id="GO:0016829">
    <property type="term" value="F:lyase activity"/>
    <property type="evidence" value="ECO:0007669"/>
    <property type="project" value="UniProtKB-KW"/>
</dbReference>
<dbReference type="PANTHER" id="PTHR11941">
    <property type="entry name" value="ENOYL-COA HYDRATASE-RELATED"/>
    <property type="match status" value="1"/>
</dbReference>